<gene>
    <name evidence="2" type="ORF">RASY3_13400</name>
</gene>
<dbReference type="GO" id="GO:0046076">
    <property type="term" value="P:dTTP catabolic process"/>
    <property type="evidence" value="ECO:0007669"/>
    <property type="project" value="TreeGrafter"/>
</dbReference>
<dbReference type="CDD" id="cd11529">
    <property type="entry name" value="NTP-PPase_MazG_Cterm"/>
    <property type="match status" value="1"/>
</dbReference>
<sequence length="261" mass="29786">MESLPKKERYNMDDLVDLVTVLRDQEKGCPWDKVQTHSTIKKDLLEEVYEVMEAIDFDSPEMMREELGDVLLQVIFHVVLEDEKNHFVLEDVITELCQKLIIRHPHVFGDVQADTVDKVLSNWDSIKKDTKGQESFTDTLKSVPKNFPALMRSQKLGKRAARAGVDFEKSEEDGTELDLYAAIESSLNRVKLADQKEEDASGEIGELLFLCSNLARRLDCDAEECLADSCNSFVKRFEDLEKHSADITEVSAEELYSYKGN</sequence>
<dbReference type="InterPro" id="IPR048011">
    <property type="entry name" value="NTP-PPase_MazG-like_C"/>
</dbReference>
<dbReference type="InterPro" id="IPR048015">
    <property type="entry name" value="NTP-PPase_MazG-like_N"/>
</dbReference>
<comment type="caution">
    <text evidence="2">The sequence shown here is derived from an EMBL/GenBank/DDBJ whole genome shotgun (WGS) entry which is preliminary data.</text>
</comment>
<dbReference type="FunFam" id="1.10.287.1080:FF:000001">
    <property type="entry name" value="Nucleoside triphosphate pyrophosphohydrolase"/>
    <property type="match status" value="1"/>
</dbReference>
<dbReference type="Pfam" id="PF03819">
    <property type="entry name" value="MazG"/>
    <property type="match status" value="1"/>
</dbReference>
<keyword evidence="2" id="KW-0378">Hydrolase</keyword>
<organism evidence="2 3">
    <name type="scientific">Ruminococcus albus SY3</name>
    <dbReference type="NCBI Taxonomy" id="1341156"/>
    <lineage>
        <taxon>Bacteria</taxon>
        <taxon>Bacillati</taxon>
        <taxon>Bacillota</taxon>
        <taxon>Clostridia</taxon>
        <taxon>Eubacteriales</taxon>
        <taxon>Oscillospiraceae</taxon>
        <taxon>Ruminococcus</taxon>
    </lineage>
</organism>
<keyword evidence="3" id="KW-1185">Reference proteome</keyword>
<evidence type="ECO:0000313" key="2">
    <source>
        <dbReference type="EMBL" id="EXM37539.1"/>
    </source>
</evidence>
<dbReference type="PATRIC" id="fig|1341156.4.peg.3703"/>
<dbReference type="GO" id="GO:0006203">
    <property type="term" value="P:dGTP catabolic process"/>
    <property type="evidence" value="ECO:0007669"/>
    <property type="project" value="TreeGrafter"/>
</dbReference>
<dbReference type="GO" id="GO:0046061">
    <property type="term" value="P:dATP catabolic process"/>
    <property type="evidence" value="ECO:0007669"/>
    <property type="project" value="TreeGrafter"/>
</dbReference>
<dbReference type="CDD" id="cd11528">
    <property type="entry name" value="NTP-PPase_MazG_Nterm"/>
    <property type="match status" value="1"/>
</dbReference>
<dbReference type="GO" id="GO:0046052">
    <property type="term" value="P:UTP catabolic process"/>
    <property type="evidence" value="ECO:0007669"/>
    <property type="project" value="TreeGrafter"/>
</dbReference>
<dbReference type="GO" id="GO:0046081">
    <property type="term" value="P:dUTP catabolic process"/>
    <property type="evidence" value="ECO:0007669"/>
    <property type="project" value="TreeGrafter"/>
</dbReference>
<dbReference type="NCBIfam" id="TIGR00444">
    <property type="entry name" value="mazG"/>
    <property type="match status" value="1"/>
</dbReference>
<dbReference type="InterPro" id="IPR011551">
    <property type="entry name" value="NTP_PyrPHydrolase_MazG"/>
</dbReference>
<evidence type="ECO:0000313" key="3">
    <source>
        <dbReference type="Proteomes" id="UP000021369"/>
    </source>
</evidence>
<protein>
    <submittedName>
        <fullName evidence="2">Nucleotide pyrophosphohydrolase</fullName>
    </submittedName>
</protein>
<dbReference type="GO" id="GO:0047429">
    <property type="term" value="F:nucleoside triphosphate diphosphatase activity"/>
    <property type="evidence" value="ECO:0007669"/>
    <property type="project" value="InterPro"/>
</dbReference>
<reference evidence="2 3" key="1">
    <citation type="submission" date="2013-06" db="EMBL/GenBank/DDBJ databases">
        <title>Rumen cellulosomics: divergent fiber-degrading strategies revealed by comparative genome-wide analysis of six Ruminococcal strains.</title>
        <authorList>
            <person name="Dassa B."/>
            <person name="Borovok I."/>
            <person name="Lamed R."/>
            <person name="Flint H."/>
            <person name="Yeoman C.J."/>
            <person name="White B."/>
            <person name="Bayer E.A."/>
        </authorList>
    </citation>
    <scope>NUCLEOTIDE SEQUENCE [LARGE SCALE GENOMIC DNA]</scope>
    <source>
        <strain evidence="2 3">SY3</strain>
    </source>
</reference>
<feature type="domain" description="NTP pyrophosphohydrolase MazG-like" evidence="1">
    <location>
        <begin position="35"/>
        <end position="108"/>
    </location>
</feature>
<dbReference type="AlphaFoldDB" id="A0A011UAC9"/>
<accession>A0A011UAC9</accession>
<dbReference type="EMBL" id="JEOB01000004">
    <property type="protein sequence ID" value="EXM37539.1"/>
    <property type="molecule type" value="Genomic_DNA"/>
</dbReference>
<proteinExistence type="predicted"/>
<dbReference type="PANTHER" id="PTHR30522">
    <property type="entry name" value="NUCLEOSIDE TRIPHOSPHATE PYROPHOSPHOHYDROLASE"/>
    <property type="match status" value="1"/>
</dbReference>
<dbReference type="PANTHER" id="PTHR30522:SF0">
    <property type="entry name" value="NUCLEOSIDE TRIPHOSPHATE PYROPHOSPHOHYDROLASE"/>
    <property type="match status" value="1"/>
</dbReference>
<dbReference type="GO" id="GO:0046047">
    <property type="term" value="P:TTP catabolic process"/>
    <property type="evidence" value="ECO:0007669"/>
    <property type="project" value="TreeGrafter"/>
</dbReference>
<name>A0A011UAC9_RUMAL</name>
<dbReference type="Gene3D" id="1.10.287.1080">
    <property type="entry name" value="MazG-like"/>
    <property type="match status" value="2"/>
</dbReference>
<dbReference type="InterPro" id="IPR004518">
    <property type="entry name" value="MazG-like_dom"/>
</dbReference>
<dbReference type="Proteomes" id="UP000021369">
    <property type="component" value="Unassembled WGS sequence"/>
</dbReference>
<dbReference type="SUPFAM" id="SSF101386">
    <property type="entry name" value="all-alpha NTP pyrophosphatases"/>
    <property type="match status" value="2"/>
</dbReference>
<dbReference type="NCBIfam" id="NF007113">
    <property type="entry name" value="PRK09562.1"/>
    <property type="match status" value="1"/>
</dbReference>
<evidence type="ECO:0000259" key="1">
    <source>
        <dbReference type="Pfam" id="PF03819"/>
    </source>
</evidence>
<dbReference type="GO" id="GO:0006950">
    <property type="term" value="P:response to stress"/>
    <property type="evidence" value="ECO:0007669"/>
    <property type="project" value="UniProtKB-ARBA"/>
</dbReference>